<name>A0A218XKF8_PUNGR</name>
<evidence type="ECO:0000313" key="3">
    <source>
        <dbReference type="Proteomes" id="UP000197138"/>
    </source>
</evidence>
<sequence>MPGGRTNPDDDRAGPDQLIPTPGESILGQPGLSLSFRSVYPTSLMSSFYHRLELRIPLMHDPVILVVEAALVSNPCFDDGPNLQPINGKRAVFYQQANTVWRILVLNAERLNI</sequence>
<gene>
    <name evidence="2" type="ORF">CDL15_Pgr018978</name>
</gene>
<feature type="region of interest" description="Disordered" evidence="1">
    <location>
        <begin position="1"/>
        <end position="26"/>
    </location>
</feature>
<organism evidence="2 3">
    <name type="scientific">Punica granatum</name>
    <name type="common">Pomegranate</name>
    <dbReference type="NCBI Taxonomy" id="22663"/>
    <lineage>
        <taxon>Eukaryota</taxon>
        <taxon>Viridiplantae</taxon>
        <taxon>Streptophyta</taxon>
        <taxon>Embryophyta</taxon>
        <taxon>Tracheophyta</taxon>
        <taxon>Spermatophyta</taxon>
        <taxon>Magnoliopsida</taxon>
        <taxon>eudicotyledons</taxon>
        <taxon>Gunneridae</taxon>
        <taxon>Pentapetalae</taxon>
        <taxon>rosids</taxon>
        <taxon>malvids</taxon>
        <taxon>Myrtales</taxon>
        <taxon>Lythraceae</taxon>
        <taxon>Punica</taxon>
    </lineage>
</organism>
<evidence type="ECO:0000313" key="2">
    <source>
        <dbReference type="EMBL" id="OWM85354.1"/>
    </source>
</evidence>
<evidence type="ECO:0000256" key="1">
    <source>
        <dbReference type="SAM" id="MobiDB-lite"/>
    </source>
</evidence>
<reference evidence="3" key="1">
    <citation type="journal article" date="2017" name="Plant J.">
        <title>The pomegranate (Punica granatum L.) genome and the genomics of punicalagin biosynthesis.</title>
        <authorList>
            <person name="Qin G."/>
            <person name="Xu C."/>
            <person name="Ming R."/>
            <person name="Tang H."/>
            <person name="Guyot R."/>
            <person name="Kramer E.M."/>
            <person name="Hu Y."/>
            <person name="Yi X."/>
            <person name="Qi Y."/>
            <person name="Xu X."/>
            <person name="Gao Z."/>
            <person name="Pan H."/>
            <person name="Jian J."/>
            <person name="Tian Y."/>
            <person name="Yue Z."/>
            <person name="Xu Y."/>
        </authorList>
    </citation>
    <scope>NUCLEOTIDE SEQUENCE [LARGE SCALE GENOMIC DNA]</scope>
    <source>
        <strain evidence="3">cv. Dabenzi</strain>
    </source>
</reference>
<dbReference type="Proteomes" id="UP000197138">
    <property type="component" value="Unassembled WGS sequence"/>
</dbReference>
<accession>A0A218XKF8</accession>
<dbReference type="AlphaFoldDB" id="A0A218XKF8"/>
<protein>
    <submittedName>
        <fullName evidence="2">Uncharacterized protein</fullName>
    </submittedName>
</protein>
<proteinExistence type="predicted"/>
<dbReference type="EMBL" id="MTKT01001276">
    <property type="protein sequence ID" value="OWM85354.1"/>
    <property type="molecule type" value="Genomic_DNA"/>
</dbReference>
<comment type="caution">
    <text evidence="2">The sequence shown here is derived from an EMBL/GenBank/DDBJ whole genome shotgun (WGS) entry which is preliminary data.</text>
</comment>